<dbReference type="AlphaFoldDB" id="A0A1I6FYP7"/>
<reference evidence="3" key="1">
    <citation type="submission" date="2016-10" db="EMBL/GenBank/DDBJ databases">
        <authorList>
            <person name="Varghese N."/>
            <person name="Submissions S."/>
        </authorList>
    </citation>
    <scope>NUCLEOTIDE SEQUENCE [LARGE SCALE GENOMIC DNA]</scope>
    <source>
        <strain evidence="3">CGMCC 1.7736</strain>
    </source>
</reference>
<feature type="transmembrane region" description="Helical" evidence="1">
    <location>
        <begin position="499"/>
        <end position="521"/>
    </location>
</feature>
<feature type="transmembrane region" description="Helical" evidence="1">
    <location>
        <begin position="55"/>
        <end position="75"/>
    </location>
</feature>
<name>A0A1I6FYP7_9EURY</name>
<protein>
    <submittedName>
        <fullName evidence="2">Uncharacterized protein</fullName>
    </submittedName>
</protein>
<feature type="transmembrane region" description="Helical" evidence="1">
    <location>
        <begin position="333"/>
        <end position="352"/>
    </location>
</feature>
<evidence type="ECO:0000313" key="2">
    <source>
        <dbReference type="EMBL" id="SFR35065.1"/>
    </source>
</evidence>
<feature type="transmembrane region" description="Helical" evidence="1">
    <location>
        <begin position="127"/>
        <end position="147"/>
    </location>
</feature>
<feature type="transmembrane region" description="Helical" evidence="1">
    <location>
        <begin position="466"/>
        <end position="487"/>
    </location>
</feature>
<evidence type="ECO:0000256" key="1">
    <source>
        <dbReference type="SAM" id="Phobius"/>
    </source>
</evidence>
<accession>A0A1I6FYP7</accession>
<feature type="transmembrane region" description="Helical" evidence="1">
    <location>
        <begin position="364"/>
        <end position="388"/>
    </location>
</feature>
<evidence type="ECO:0000313" key="3">
    <source>
        <dbReference type="Proteomes" id="UP000198531"/>
    </source>
</evidence>
<dbReference type="Proteomes" id="UP000198531">
    <property type="component" value="Unassembled WGS sequence"/>
</dbReference>
<gene>
    <name evidence="2" type="ORF">SAMN04487947_0260</name>
</gene>
<feature type="transmembrane region" description="Helical" evidence="1">
    <location>
        <begin position="293"/>
        <end position="312"/>
    </location>
</feature>
<feature type="transmembrane region" description="Helical" evidence="1">
    <location>
        <begin position="208"/>
        <end position="231"/>
    </location>
</feature>
<feature type="transmembrane region" description="Helical" evidence="1">
    <location>
        <begin position="427"/>
        <end position="445"/>
    </location>
</feature>
<sequence>MVVGSGQSRLLFLGGIGGLAVTDLLFRGVAELVGIGDSLVVPLGMLIVSRHVLDLATIGWGIGWLFLFSLVFYFAPHLFPTRISDWAAGLPVRTALSVSAILVGIVTEKAIVSLIPSVGTTPFPLSVQSAVVVVGMTVPLFGVATVLPNVGSSTRVLSYDDESMVVLPKRMRTELSFFEFTFRGAFVAVALGVLLAEVSLLYPIPELLVVGFAAYDSVGGSIGTPSYLPAGRDLAEKISTGTVAAWGGIRELLVLLYVTFVIFVAVVFGLYVFSQWSLPQSVIDSPENVGLGLILVVPSIVYAVQYGVRILERIPGQMRTSMHGVETPDEIRTRAPGFLLPPVCLVLLASLTEQTAAIPLGETAFWAVAVVAAASTLLFAFGTFPVAVELSDFHALPWAVGVSTLATGVGFAAVNGPLTGGPNEVETVGVAAVVAFVLMSPYVVVTGFSAWRDDPQYGTDGGMRRLAISWGAFTVCFLVSVGVFIAVGSPESLPEPVGGVLGIALLVSAFAVAVNTALVLYDLAKAAARLLLVVGTAIVFTPVWLLSQVGEWIAKRSVLDELRK</sequence>
<dbReference type="RefSeq" id="WP_089803935.1">
    <property type="nucleotide sequence ID" value="NZ_FOYT01000001.1"/>
</dbReference>
<organism evidence="2 3">
    <name type="scientific">Halogeometricum rufum</name>
    <dbReference type="NCBI Taxonomy" id="553469"/>
    <lineage>
        <taxon>Archaea</taxon>
        <taxon>Methanobacteriati</taxon>
        <taxon>Methanobacteriota</taxon>
        <taxon>Stenosarchaea group</taxon>
        <taxon>Halobacteria</taxon>
        <taxon>Halobacteriales</taxon>
        <taxon>Haloferacaceae</taxon>
        <taxon>Halogeometricum</taxon>
    </lineage>
</organism>
<feature type="transmembrane region" description="Helical" evidence="1">
    <location>
        <begin position="528"/>
        <end position="547"/>
    </location>
</feature>
<feature type="transmembrane region" description="Helical" evidence="1">
    <location>
        <begin position="395"/>
        <end position="415"/>
    </location>
</feature>
<feature type="transmembrane region" description="Helical" evidence="1">
    <location>
        <begin position="12"/>
        <end position="35"/>
    </location>
</feature>
<dbReference type="EMBL" id="FOYT01000001">
    <property type="protein sequence ID" value="SFR35065.1"/>
    <property type="molecule type" value="Genomic_DNA"/>
</dbReference>
<feature type="transmembrane region" description="Helical" evidence="1">
    <location>
        <begin position="180"/>
        <end position="202"/>
    </location>
</feature>
<proteinExistence type="predicted"/>
<keyword evidence="1" id="KW-0472">Membrane</keyword>
<feature type="transmembrane region" description="Helical" evidence="1">
    <location>
        <begin position="252"/>
        <end position="273"/>
    </location>
</feature>
<keyword evidence="1" id="KW-1133">Transmembrane helix</keyword>
<keyword evidence="1" id="KW-0812">Transmembrane</keyword>
<keyword evidence="3" id="KW-1185">Reference proteome</keyword>